<feature type="signal peptide" evidence="7">
    <location>
        <begin position="1"/>
        <end position="20"/>
    </location>
</feature>
<dbReference type="InterPro" id="IPR036962">
    <property type="entry name" value="Glyco_hydro_3_N_sf"/>
</dbReference>
<comment type="catalytic activity">
    <reaction evidence="1">
        <text>Hydrolysis of terminal non-reducing N-acetyl-D-hexosamine residues in N-acetyl-beta-D-hexosaminides.</text>
        <dbReference type="EC" id="3.2.1.52"/>
    </reaction>
</comment>
<accession>A0AAJ5W1V9</accession>
<evidence type="ECO:0000256" key="5">
    <source>
        <dbReference type="ARBA" id="ARBA00023295"/>
    </source>
</evidence>
<proteinExistence type="inferred from homology"/>
<evidence type="ECO:0000256" key="7">
    <source>
        <dbReference type="SAM" id="SignalP"/>
    </source>
</evidence>
<evidence type="ECO:0000256" key="3">
    <source>
        <dbReference type="ARBA" id="ARBA00012663"/>
    </source>
</evidence>
<feature type="chain" id="PRO_5042506322" description="beta-N-acetylhexosaminidase" evidence="7">
    <location>
        <begin position="21"/>
        <end position="407"/>
    </location>
</feature>
<dbReference type="InterPro" id="IPR019800">
    <property type="entry name" value="Glyco_hydro_3_AS"/>
</dbReference>
<feature type="region of interest" description="Disordered" evidence="6">
    <location>
        <begin position="21"/>
        <end position="70"/>
    </location>
</feature>
<feature type="domain" description="Glycoside hydrolase family 3 N-terminal" evidence="8">
    <location>
        <begin position="73"/>
        <end position="401"/>
    </location>
</feature>
<dbReference type="PANTHER" id="PTHR30480">
    <property type="entry name" value="BETA-HEXOSAMINIDASE-RELATED"/>
    <property type="match status" value="1"/>
</dbReference>
<dbReference type="Proteomes" id="UP001213972">
    <property type="component" value="Chromosome"/>
</dbReference>
<dbReference type="GO" id="GO:0004563">
    <property type="term" value="F:beta-N-acetylhexosaminidase activity"/>
    <property type="evidence" value="ECO:0007669"/>
    <property type="project" value="UniProtKB-EC"/>
</dbReference>
<dbReference type="InterPro" id="IPR050226">
    <property type="entry name" value="NagZ_Beta-hexosaminidase"/>
</dbReference>
<evidence type="ECO:0000259" key="8">
    <source>
        <dbReference type="Pfam" id="PF00933"/>
    </source>
</evidence>
<dbReference type="Pfam" id="PF00933">
    <property type="entry name" value="Glyco_hydro_3"/>
    <property type="match status" value="1"/>
</dbReference>
<protein>
    <recommendedName>
        <fullName evidence="3">beta-N-acetylhexosaminidase</fullName>
        <ecNumber evidence="3">3.2.1.52</ecNumber>
    </recommendedName>
</protein>
<dbReference type="SUPFAM" id="SSF51445">
    <property type="entry name" value="(Trans)glycosidases"/>
    <property type="match status" value="1"/>
</dbReference>
<reference evidence="9" key="1">
    <citation type="submission" date="2023-03" db="EMBL/GenBank/DDBJ databases">
        <title>Andean soil-derived lignocellulolytic bacterial consortium as a source of novel taxa and putative plastic-active enzymes.</title>
        <authorList>
            <person name="Diaz-Garcia L."/>
            <person name="Chuvochina M."/>
            <person name="Feuerriegel G."/>
            <person name="Bunk B."/>
            <person name="Sproer C."/>
            <person name="Streit W.R."/>
            <person name="Rodriguez L.M."/>
            <person name="Overmann J."/>
            <person name="Jimenez D.J."/>
        </authorList>
    </citation>
    <scope>NUCLEOTIDE SEQUENCE</scope>
    <source>
        <strain evidence="9">MAG 4610</strain>
    </source>
</reference>
<dbReference type="PROSITE" id="PS00775">
    <property type="entry name" value="GLYCOSYL_HYDROL_F3"/>
    <property type="match status" value="1"/>
</dbReference>
<dbReference type="EMBL" id="CP119321">
    <property type="protein sequence ID" value="WEK13333.1"/>
    <property type="molecule type" value="Genomic_DNA"/>
</dbReference>
<dbReference type="EC" id="3.2.1.52" evidence="3"/>
<feature type="compositionally biased region" description="Pro residues" evidence="6">
    <location>
        <begin position="49"/>
        <end position="67"/>
    </location>
</feature>
<dbReference type="GO" id="GO:0009254">
    <property type="term" value="P:peptidoglycan turnover"/>
    <property type="evidence" value="ECO:0007669"/>
    <property type="project" value="TreeGrafter"/>
</dbReference>
<dbReference type="GO" id="GO:0005975">
    <property type="term" value="P:carbohydrate metabolic process"/>
    <property type="evidence" value="ECO:0007669"/>
    <property type="project" value="InterPro"/>
</dbReference>
<evidence type="ECO:0000256" key="2">
    <source>
        <dbReference type="ARBA" id="ARBA00005336"/>
    </source>
</evidence>
<evidence type="ECO:0000256" key="4">
    <source>
        <dbReference type="ARBA" id="ARBA00022801"/>
    </source>
</evidence>
<evidence type="ECO:0000313" key="10">
    <source>
        <dbReference type="Proteomes" id="UP001213972"/>
    </source>
</evidence>
<evidence type="ECO:0000256" key="6">
    <source>
        <dbReference type="SAM" id="MobiDB-lite"/>
    </source>
</evidence>
<dbReference type="AlphaFoldDB" id="A0AAJ5W1V9"/>
<gene>
    <name evidence="9" type="ORF">P0Y48_12855</name>
</gene>
<comment type="similarity">
    <text evidence="2">Belongs to the glycosyl hydrolase 3 family.</text>
</comment>
<evidence type="ECO:0000313" key="9">
    <source>
        <dbReference type="EMBL" id="WEK13333.1"/>
    </source>
</evidence>
<name>A0AAJ5W1V9_9MICO</name>
<keyword evidence="7" id="KW-0732">Signal</keyword>
<evidence type="ECO:0000256" key="1">
    <source>
        <dbReference type="ARBA" id="ARBA00001231"/>
    </source>
</evidence>
<dbReference type="Gene3D" id="3.20.20.300">
    <property type="entry name" value="Glycoside hydrolase, family 3, N-terminal domain"/>
    <property type="match status" value="1"/>
</dbReference>
<organism evidence="9 10">
    <name type="scientific">Candidatus Microbacterium phytovorans</name>
    <dbReference type="NCBI Taxonomy" id="3121374"/>
    <lineage>
        <taxon>Bacteria</taxon>
        <taxon>Bacillati</taxon>
        <taxon>Actinomycetota</taxon>
        <taxon>Actinomycetes</taxon>
        <taxon>Micrococcales</taxon>
        <taxon>Microbacteriaceae</taxon>
        <taxon>Microbacterium</taxon>
    </lineage>
</organism>
<dbReference type="PANTHER" id="PTHR30480:SF13">
    <property type="entry name" value="BETA-HEXOSAMINIDASE"/>
    <property type="match status" value="1"/>
</dbReference>
<keyword evidence="5" id="KW-0326">Glycosidase</keyword>
<dbReference type="PROSITE" id="PS51257">
    <property type="entry name" value="PROKAR_LIPOPROTEIN"/>
    <property type="match status" value="1"/>
</dbReference>
<dbReference type="InterPro" id="IPR001764">
    <property type="entry name" value="Glyco_hydro_3_N"/>
</dbReference>
<keyword evidence="4 9" id="KW-0378">Hydrolase</keyword>
<dbReference type="InterPro" id="IPR017853">
    <property type="entry name" value="GH"/>
</dbReference>
<sequence length="407" mass="42620">MRRAFVGVALVLAAMLSACAAPPSATPSPSPATESATPSRAGPATGPASPYPLLTPTPAPSPTPEPDPLASLTLEQRVGQLFMVGTPVDRAAKTTLRAVRDRHVGNLFLAGRSSKGADAVASVVDRFTALVGLETTGGLPLWVATDQEGGQVQVLRGKGFSDIPFAIRQADAGDRALEKEARRWGAQLRRAGVTMNLAPVADIVTSPKTRFDNAPIGAFGRQYGYDGRTVEEKAGAFARGMRASGILPTFKHFPGLGRVTDNTDTTRHVEDDVVRAASPDVRVYRDLTAAGPSVVMVSSAIYERIDPKRPAMFSKVVIEKVLRGDVGFDGVVMTDDVSAARAVAGIAPGTRAVRAISAGVDLVLVSADPTVLPEMYDAVLTRAQEDPAFAARVDEAASRIVAAKTGD</sequence>